<dbReference type="SUPFAM" id="SSF103473">
    <property type="entry name" value="MFS general substrate transporter"/>
    <property type="match status" value="1"/>
</dbReference>
<feature type="transmembrane region" description="Helical" evidence="5">
    <location>
        <begin position="57"/>
        <end position="77"/>
    </location>
</feature>
<gene>
    <name evidence="7" type="ORF">VV02_22260</name>
</gene>
<accession>A0A0K1JRM5</accession>
<reference evidence="7 8" key="1">
    <citation type="submission" date="2015-03" db="EMBL/GenBank/DDBJ databases">
        <title>Luteipulveratus halotolerans sp. nov., a novel actinobacterium (Dermacoccaceae) from Sarawak, Malaysia.</title>
        <authorList>
            <person name="Juboi H."/>
            <person name="Basik A."/>
            <person name="Shamsul S.S."/>
            <person name="Arnold P."/>
            <person name="Schmitt E.K."/>
            <person name="Sanglier J.-J."/>
            <person name="Yeo T."/>
        </authorList>
    </citation>
    <scope>NUCLEOTIDE SEQUENCE [LARGE SCALE GENOMIC DNA]</scope>
    <source>
        <strain evidence="7 8">MN07-A0370</strain>
    </source>
</reference>
<name>A0A0K1JRM5_9MICO</name>
<keyword evidence="8" id="KW-1185">Reference proteome</keyword>
<evidence type="ECO:0000313" key="7">
    <source>
        <dbReference type="EMBL" id="AKU19200.1"/>
    </source>
</evidence>
<feature type="transmembrane region" description="Helical" evidence="5">
    <location>
        <begin position="239"/>
        <end position="260"/>
    </location>
</feature>
<dbReference type="Gene3D" id="1.20.1720.10">
    <property type="entry name" value="Multidrug resistance protein D"/>
    <property type="match status" value="1"/>
</dbReference>
<evidence type="ECO:0000256" key="3">
    <source>
        <dbReference type="ARBA" id="ARBA00022989"/>
    </source>
</evidence>
<dbReference type="PANTHER" id="PTHR42718">
    <property type="entry name" value="MAJOR FACILITATOR SUPERFAMILY MULTIDRUG TRANSPORTER MFSC"/>
    <property type="match status" value="1"/>
</dbReference>
<dbReference type="EMBL" id="CP011112">
    <property type="protein sequence ID" value="AKU19200.1"/>
    <property type="molecule type" value="Genomic_DNA"/>
</dbReference>
<dbReference type="PATRIC" id="fig|571913.6.peg.4508"/>
<feature type="transmembrane region" description="Helical" evidence="5">
    <location>
        <begin position="214"/>
        <end position="233"/>
    </location>
</feature>
<dbReference type="Pfam" id="PF07690">
    <property type="entry name" value="MFS_1"/>
    <property type="match status" value="1"/>
</dbReference>
<feature type="transmembrane region" description="Helical" evidence="5">
    <location>
        <begin position="317"/>
        <end position="337"/>
    </location>
</feature>
<dbReference type="PANTHER" id="PTHR42718:SF39">
    <property type="entry name" value="ACTINORHODIN TRANSPORTER-RELATED"/>
    <property type="match status" value="1"/>
</dbReference>
<dbReference type="InterPro" id="IPR020846">
    <property type="entry name" value="MFS_dom"/>
</dbReference>
<organism evidence="7 8">
    <name type="scientific">Luteipulveratus mongoliensis</name>
    <dbReference type="NCBI Taxonomy" id="571913"/>
    <lineage>
        <taxon>Bacteria</taxon>
        <taxon>Bacillati</taxon>
        <taxon>Actinomycetota</taxon>
        <taxon>Actinomycetes</taxon>
        <taxon>Micrococcales</taxon>
        <taxon>Dermacoccaceae</taxon>
        <taxon>Luteipulveratus</taxon>
    </lineage>
</organism>
<keyword evidence="4 5" id="KW-0472">Membrane</keyword>
<dbReference type="GO" id="GO:0005886">
    <property type="term" value="C:plasma membrane"/>
    <property type="evidence" value="ECO:0007669"/>
    <property type="project" value="UniProtKB-SubCell"/>
</dbReference>
<dbReference type="KEGG" id="lmoi:VV02_22260"/>
<feature type="transmembrane region" description="Helical" evidence="5">
    <location>
        <begin position="272"/>
        <end position="297"/>
    </location>
</feature>
<evidence type="ECO:0000313" key="8">
    <source>
        <dbReference type="Proteomes" id="UP000066480"/>
    </source>
</evidence>
<feature type="transmembrane region" description="Helical" evidence="5">
    <location>
        <begin position="457"/>
        <end position="477"/>
    </location>
</feature>
<sequence>MSKIIELLQERSMSPSETRHRLLLPVVLAAMFMYGFDLNVVNVAIPSLQHDLRAGQVALELVVGGYAFAYAAGLVTGGRLGDLFSHRRMFLLGMTAFTAASVLCGIAQTPSELVAARLVQGLAAAMMVPQILALIMSSFTAAERPKALAWFGVTAAVSGVFGQVLGGLLLDADVLGLGWRVIFLLNLPVGLAVLSLAARVLPPAAIVRDATLDPVGVVGVSGSLALALVPLVLGRGEGWPTWCWIMLVASVPAALLTLSYERRLLARGGAPLLDLSLFGVRTFSAGLAISVAFMAYFTSSIFVVSLLLQNGLGLTPLRAGLTFAPMALAGVVAPLVGKRLIVSYGATRVILLGCAVDLVATVLLAAMLQVQGGDIGVPWLAAALALMGLGNTLILPALIGATLSGVQPRQAGIASGTLNTTQQFAGSAGLAVVGSVFFSVLGDHPSGATDYASAAEIAAWISVALVIAMAALTGVLARGSHPSAPAAARETALSTRR</sequence>
<comment type="subcellular location">
    <subcellularLocation>
        <location evidence="1">Cell membrane</location>
        <topology evidence="1">Multi-pass membrane protein</topology>
    </subcellularLocation>
</comment>
<dbReference type="AlphaFoldDB" id="A0A0K1JRM5"/>
<feature type="transmembrane region" description="Helical" evidence="5">
    <location>
        <begin position="147"/>
        <end position="169"/>
    </location>
</feature>
<protein>
    <submittedName>
        <fullName evidence="7">MFS transporter</fullName>
    </submittedName>
</protein>
<proteinExistence type="predicted"/>
<dbReference type="GO" id="GO:0022857">
    <property type="term" value="F:transmembrane transporter activity"/>
    <property type="evidence" value="ECO:0007669"/>
    <property type="project" value="InterPro"/>
</dbReference>
<dbReference type="PROSITE" id="PS50850">
    <property type="entry name" value="MFS"/>
    <property type="match status" value="1"/>
</dbReference>
<dbReference type="CDD" id="cd17321">
    <property type="entry name" value="MFS_MMR_MDR_like"/>
    <property type="match status" value="1"/>
</dbReference>
<dbReference type="InterPro" id="IPR036259">
    <property type="entry name" value="MFS_trans_sf"/>
</dbReference>
<feature type="transmembrane region" description="Helical" evidence="5">
    <location>
        <begin position="349"/>
        <end position="368"/>
    </location>
</feature>
<dbReference type="STRING" id="571913.VV02_22260"/>
<evidence type="ECO:0000256" key="2">
    <source>
        <dbReference type="ARBA" id="ARBA00022692"/>
    </source>
</evidence>
<feature type="transmembrane region" description="Helical" evidence="5">
    <location>
        <begin position="380"/>
        <end position="403"/>
    </location>
</feature>
<feature type="transmembrane region" description="Helical" evidence="5">
    <location>
        <begin position="89"/>
        <end position="108"/>
    </location>
</feature>
<keyword evidence="2 5" id="KW-0812">Transmembrane</keyword>
<feature type="transmembrane region" description="Helical" evidence="5">
    <location>
        <begin position="21"/>
        <end position="45"/>
    </location>
</feature>
<feature type="domain" description="Major facilitator superfamily (MFS) profile" evidence="6">
    <location>
        <begin position="23"/>
        <end position="482"/>
    </location>
</feature>
<feature type="transmembrane region" description="Helical" evidence="5">
    <location>
        <begin position="424"/>
        <end position="442"/>
    </location>
</feature>
<evidence type="ECO:0000256" key="4">
    <source>
        <dbReference type="ARBA" id="ARBA00023136"/>
    </source>
</evidence>
<dbReference type="Proteomes" id="UP000066480">
    <property type="component" value="Chromosome"/>
</dbReference>
<dbReference type="InterPro" id="IPR011701">
    <property type="entry name" value="MFS"/>
</dbReference>
<feature type="transmembrane region" description="Helical" evidence="5">
    <location>
        <begin position="181"/>
        <end position="202"/>
    </location>
</feature>
<evidence type="ECO:0000256" key="5">
    <source>
        <dbReference type="SAM" id="Phobius"/>
    </source>
</evidence>
<feature type="transmembrane region" description="Helical" evidence="5">
    <location>
        <begin position="114"/>
        <end position="135"/>
    </location>
</feature>
<evidence type="ECO:0000259" key="6">
    <source>
        <dbReference type="PROSITE" id="PS50850"/>
    </source>
</evidence>
<dbReference type="Gene3D" id="1.20.1250.20">
    <property type="entry name" value="MFS general substrate transporter like domains"/>
    <property type="match status" value="1"/>
</dbReference>
<keyword evidence="3 5" id="KW-1133">Transmembrane helix</keyword>
<evidence type="ECO:0000256" key="1">
    <source>
        <dbReference type="ARBA" id="ARBA00004651"/>
    </source>
</evidence>